<dbReference type="EMBL" id="DS480397">
    <property type="protein sequence ID" value="EDO17811.1"/>
    <property type="molecule type" value="Genomic_DNA"/>
</dbReference>
<accession>A7TIL9</accession>
<feature type="region of interest" description="Disordered" evidence="1">
    <location>
        <begin position="905"/>
        <end position="1055"/>
    </location>
</feature>
<name>A7TIL9_VANPO</name>
<feature type="compositionally biased region" description="Polar residues" evidence="1">
    <location>
        <begin position="997"/>
        <end position="1026"/>
    </location>
</feature>
<dbReference type="FunCoup" id="A7TIL9">
    <property type="interactions" value="96"/>
</dbReference>
<organism evidence="3">
    <name type="scientific">Vanderwaltozyma polyspora (strain ATCC 22028 / DSM 70294 / BCRC 21397 / CBS 2163 / NBRC 10782 / NRRL Y-8283 / UCD 57-17)</name>
    <name type="common">Kluyveromyces polysporus</name>
    <dbReference type="NCBI Taxonomy" id="436907"/>
    <lineage>
        <taxon>Eukaryota</taxon>
        <taxon>Fungi</taxon>
        <taxon>Dikarya</taxon>
        <taxon>Ascomycota</taxon>
        <taxon>Saccharomycotina</taxon>
        <taxon>Saccharomycetes</taxon>
        <taxon>Saccharomycetales</taxon>
        <taxon>Saccharomycetaceae</taxon>
        <taxon>Vanderwaltozyma</taxon>
    </lineage>
</organism>
<dbReference type="HOGENOM" id="CLU_290217_0_0_1"/>
<dbReference type="AlphaFoldDB" id="A7TIL9"/>
<dbReference type="KEGG" id="vpo:Kpol_1043p1"/>
<dbReference type="GeneID" id="5546069"/>
<dbReference type="RefSeq" id="XP_001645669.1">
    <property type="nucleotide sequence ID" value="XM_001645619.1"/>
</dbReference>
<feature type="compositionally biased region" description="Polar residues" evidence="1">
    <location>
        <begin position="276"/>
        <end position="286"/>
    </location>
</feature>
<evidence type="ECO:0000256" key="1">
    <source>
        <dbReference type="SAM" id="MobiDB-lite"/>
    </source>
</evidence>
<dbReference type="PhylomeDB" id="A7TIL9"/>
<feature type="compositionally biased region" description="Low complexity" evidence="1">
    <location>
        <begin position="43"/>
        <end position="108"/>
    </location>
</feature>
<dbReference type="OrthoDB" id="4085524at2759"/>
<feature type="compositionally biased region" description="Polar residues" evidence="1">
    <location>
        <begin position="971"/>
        <end position="982"/>
    </location>
</feature>
<feature type="region of interest" description="Disordered" evidence="1">
    <location>
        <begin position="171"/>
        <end position="215"/>
    </location>
</feature>
<feature type="compositionally biased region" description="Polar residues" evidence="1">
    <location>
        <begin position="777"/>
        <end position="789"/>
    </location>
</feature>
<protein>
    <recommendedName>
        <fullName evidence="4">Eisosome protein SEG1</fullName>
    </recommendedName>
</protein>
<feature type="region of interest" description="Disordered" evidence="1">
    <location>
        <begin position="479"/>
        <end position="605"/>
    </location>
</feature>
<dbReference type="eggNOG" id="ENOG502S0GH">
    <property type="taxonomic scope" value="Eukaryota"/>
</dbReference>
<sequence length="1055" mass="115669">MFRSRRVSRAPEEPVNLGALAAASAIGKALHTNGRGVDHSKLPAYNNNNAGNPVQPNSSGATTTNNNSNRRNSIMRTSNSNSRNGSRKNSIQNRNLSSQPSNSNLKSSAKPMRRNSMIVQRDSSANKPRTSSLQNSNQQIRSNSASGSIVRRRQSVIKQSEYDVDPQHAFTEFGGKQASPGIMHRKPSSTSLNRNSSRTNSMSRNDSMTSKRYVPGPHGLIAIEVPVVAQQPQDPQGNRKVRRSVSATFHNASSRSGSLKNKSSSNSLKAQENPLRKSSSRNSLAQPQEKRKSSLTGSKDSKVHGANNGNNHNNNINNKNKVKNNNHNNTNSNSKNQNQSSQKPHSTHSVSHMHSKPRILKEEDMSLFDTSVQEETEQELNDENLEIRPMMIQSNHLEGLNRRPKDIKIVPDEKEVANPPKEKYQTNAIGEDTKKIETGIPEEDENSKFNNIEIKENREIQPDVKDISNEDVLPLDAGSLNSINNGVEERDNGDNQEIRHPENEEMKEVIKSENLESSHIDENNKPDLNEIVDKNAPGKTLDESSEKLEKDVSSETEETTKVSNTENKENEILEVGSETAPSVENGSNAESSGVDNIQDKILQDNNPYKMAEINASEVFEDANGNMEVGNNQDFASPLKLQKETSNASVSSDKSGKEGSPNMAQYLRAISPHLANQSSALPIHPANSRSPLSKVVNGSNSENPPTEQKYSAKTTSPIKSAMKKNPTTSSKENTYGNASSPASQAYLSLTTAENTRLNAQIAASDVSRKPTIVRANTRPRSMVSNRNRNSLVEPVKGKGQSGTTSPANRHSMLSNTSVERRGSKLMSNTNNNKSPNTTSTQSKSTEAKPNYKPTSPSNLSNNILYPKEPPQKRSSFEKVRNSDGAIGFKSMSLRDSARLEAAQIDQRQASNANSQWSNPMGGDWKSRFQDSDSDDEGYSKPSSGGFSGRRGDMTPPNPAFKGHYSADDHSNLRSVSENVSPNKINKKWSKLSLRSSSVGDKNQLNASRMSNTNGGMPSNNPVPGESSTRSESDAKNKTTFGTKLKKLFGRKKEQQQ</sequence>
<feature type="compositionally biased region" description="Basic and acidic residues" evidence="1">
    <location>
        <begin position="868"/>
        <end position="880"/>
    </location>
</feature>
<feature type="region of interest" description="Disordered" evidence="1">
    <location>
        <begin position="249"/>
        <end position="360"/>
    </location>
</feature>
<gene>
    <name evidence="2" type="ORF">Kpol_1043p1</name>
</gene>
<feature type="region of interest" description="Disordered" evidence="1">
    <location>
        <begin position="34"/>
        <end position="152"/>
    </location>
</feature>
<reference evidence="2 3" key="1">
    <citation type="journal article" date="2007" name="Proc. Natl. Acad. Sci. U.S.A.">
        <title>Independent sorting-out of thousands of duplicated gene pairs in two yeast species descended from a whole-genome duplication.</title>
        <authorList>
            <person name="Scannell D.R."/>
            <person name="Frank A.C."/>
            <person name="Conant G.C."/>
            <person name="Byrne K.P."/>
            <person name="Woolfit M."/>
            <person name="Wolfe K.H."/>
        </authorList>
    </citation>
    <scope>NUCLEOTIDE SEQUENCE [LARGE SCALE GENOMIC DNA]</scope>
    <source>
        <strain evidence="3">ATCC 22028 / DSM 70294 / BCRC 21397 / CBS 2163 / NBRC 10782 / NRRL Y-8283 / UCD 57-17</strain>
    </source>
</reference>
<feature type="compositionally biased region" description="Low complexity" evidence="1">
    <location>
        <begin position="307"/>
        <end position="344"/>
    </location>
</feature>
<evidence type="ECO:0000313" key="3">
    <source>
        <dbReference type="Proteomes" id="UP000000267"/>
    </source>
</evidence>
<dbReference type="Proteomes" id="UP000000267">
    <property type="component" value="Unassembled WGS sequence"/>
</dbReference>
<evidence type="ECO:0000313" key="2">
    <source>
        <dbReference type="EMBL" id="EDO17811.1"/>
    </source>
</evidence>
<feature type="compositionally biased region" description="Polar residues" evidence="1">
    <location>
        <begin position="579"/>
        <end position="595"/>
    </location>
</feature>
<keyword evidence="3" id="KW-1185">Reference proteome</keyword>
<feature type="compositionally biased region" description="Polar residues" evidence="1">
    <location>
        <begin position="117"/>
        <end position="147"/>
    </location>
</feature>
<feature type="compositionally biased region" description="Polar residues" evidence="1">
    <location>
        <begin position="800"/>
        <end position="816"/>
    </location>
</feature>
<dbReference type="OMA" id="FNDSYLD"/>
<feature type="region of interest" description="Disordered" evidence="1">
    <location>
        <begin position="760"/>
        <end position="880"/>
    </location>
</feature>
<feature type="compositionally biased region" description="Low complexity" evidence="1">
    <location>
        <begin position="188"/>
        <end position="208"/>
    </location>
</feature>
<proteinExistence type="predicted"/>
<feature type="compositionally biased region" description="Low complexity" evidence="1">
    <location>
        <begin position="253"/>
        <end position="269"/>
    </location>
</feature>
<dbReference type="InParanoid" id="A7TIL9"/>
<evidence type="ECO:0008006" key="4">
    <source>
        <dbReference type="Google" id="ProtNLM"/>
    </source>
</evidence>
<feature type="compositionally biased region" description="Basic and acidic residues" evidence="1">
    <location>
        <begin position="540"/>
        <end position="553"/>
    </location>
</feature>
<feature type="compositionally biased region" description="Polar residues" evidence="1">
    <location>
        <begin position="643"/>
        <end position="652"/>
    </location>
</feature>
<feature type="region of interest" description="Disordered" evidence="1">
    <location>
        <begin position="622"/>
        <end position="739"/>
    </location>
</feature>
<feature type="compositionally biased region" description="Low complexity" evidence="1">
    <location>
        <begin position="826"/>
        <end position="843"/>
    </location>
</feature>
<feature type="compositionally biased region" description="Polar residues" evidence="1">
    <location>
        <begin position="905"/>
        <end position="917"/>
    </location>
</feature>
<feature type="compositionally biased region" description="Polar residues" evidence="1">
    <location>
        <begin position="724"/>
        <end position="739"/>
    </location>
</feature>
<feature type="compositionally biased region" description="Basic and acidic residues" evidence="1">
    <location>
        <begin position="487"/>
        <end position="533"/>
    </location>
</feature>
<feature type="compositionally biased region" description="Polar residues" evidence="1">
    <location>
        <begin position="686"/>
        <end position="717"/>
    </location>
</feature>
<feature type="compositionally biased region" description="Polar residues" evidence="1">
    <location>
        <begin position="851"/>
        <end position="862"/>
    </location>
</feature>
<dbReference type="STRING" id="436907.A7TIL9"/>